<reference evidence="2" key="1">
    <citation type="journal article" date="2005" name="Nature">
        <title>Sequencing of Aspergillus nidulans and comparative analysis with A. fumigatus and A. oryzae.</title>
        <authorList>
            <person name="Galagan J.E."/>
            <person name="Calvo S.E."/>
            <person name="Cuomo C."/>
            <person name="Ma L.J."/>
            <person name="Wortman J.R."/>
            <person name="Batzoglou S."/>
            <person name="Lee S.I."/>
            <person name="Basturkmen M."/>
            <person name="Spevak C.C."/>
            <person name="Clutterbuck J."/>
            <person name="Kapitonov V."/>
            <person name="Jurka J."/>
            <person name="Scazzocchio C."/>
            <person name="Farman M."/>
            <person name="Butler J."/>
            <person name="Purcell S."/>
            <person name="Harris S."/>
            <person name="Braus G.H."/>
            <person name="Draht O."/>
            <person name="Busch S."/>
            <person name="D'Enfert C."/>
            <person name="Bouchier C."/>
            <person name="Goldman G.H."/>
            <person name="Bell-Pedersen D."/>
            <person name="Griffiths-Jones S."/>
            <person name="Doonan J.H."/>
            <person name="Yu J."/>
            <person name="Vienken K."/>
            <person name="Pain A."/>
            <person name="Freitag M."/>
            <person name="Selker E.U."/>
            <person name="Archer D.B."/>
            <person name="Penalva M.A."/>
            <person name="Oakley B.R."/>
            <person name="Momany M."/>
            <person name="Tanaka T."/>
            <person name="Kumagai T."/>
            <person name="Asai K."/>
            <person name="Machida M."/>
            <person name="Nierman W.C."/>
            <person name="Denning D.W."/>
            <person name="Caddick M."/>
            <person name="Hynes M."/>
            <person name="Paoletti M."/>
            <person name="Fischer R."/>
            <person name="Miller B."/>
            <person name="Dyer P."/>
            <person name="Sachs M.S."/>
            <person name="Osmani S.A."/>
            <person name="Birren B.W."/>
        </authorList>
    </citation>
    <scope>NUCLEOTIDE SEQUENCE [LARGE SCALE GENOMIC DNA]</scope>
    <source>
        <strain evidence="2">FGSC A4 / ATCC 38163 / CBS 112.46 / NRRL 194 / M139</strain>
    </source>
</reference>
<dbReference type="EMBL" id="BN001305">
    <property type="protein sequence ID" value="CBF81846.1"/>
    <property type="molecule type" value="Genomic_DNA"/>
</dbReference>
<evidence type="ECO:0000313" key="1">
    <source>
        <dbReference type="EMBL" id="CBF81846.1"/>
    </source>
</evidence>
<proteinExistence type="predicted"/>
<keyword evidence="2" id="KW-1185">Reference proteome</keyword>
<evidence type="ECO:0000313" key="2">
    <source>
        <dbReference type="Proteomes" id="UP000000560"/>
    </source>
</evidence>
<name>Q5B1V8_EMENI</name>
<dbReference type="KEGG" id="ani:ANIA_05472"/>
<dbReference type="GeneID" id="2871764"/>
<gene>
    <name evidence="1" type="ORF">ANIA_05472</name>
</gene>
<dbReference type="HOGENOM" id="CLU_2263709_0_0_1"/>
<reference evidence="2" key="2">
    <citation type="journal article" date="2009" name="Fungal Genet. Biol.">
        <title>The 2008 update of the Aspergillus nidulans genome annotation: a community effort.</title>
        <authorList>
            <person name="Wortman J.R."/>
            <person name="Gilsenan J.M."/>
            <person name="Joardar V."/>
            <person name="Deegan J."/>
            <person name="Clutterbuck J."/>
            <person name="Andersen M.R."/>
            <person name="Archer D."/>
            <person name="Bencina M."/>
            <person name="Braus G."/>
            <person name="Coutinho P."/>
            <person name="von Dohren H."/>
            <person name="Doonan J."/>
            <person name="Driessen A.J."/>
            <person name="Durek P."/>
            <person name="Espeso E."/>
            <person name="Fekete E."/>
            <person name="Flipphi M."/>
            <person name="Estrada C.G."/>
            <person name="Geysens S."/>
            <person name="Goldman G."/>
            <person name="de Groot P.W."/>
            <person name="Hansen K."/>
            <person name="Harris S.D."/>
            <person name="Heinekamp T."/>
            <person name="Helmstaedt K."/>
            <person name="Henrissat B."/>
            <person name="Hofmann G."/>
            <person name="Homan T."/>
            <person name="Horio T."/>
            <person name="Horiuchi H."/>
            <person name="James S."/>
            <person name="Jones M."/>
            <person name="Karaffa L."/>
            <person name="Karanyi Z."/>
            <person name="Kato M."/>
            <person name="Keller N."/>
            <person name="Kelly D.E."/>
            <person name="Kiel J.A."/>
            <person name="Kim J.M."/>
            <person name="van der Klei I.J."/>
            <person name="Klis F.M."/>
            <person name="Kovalchuk A."/>
            <person name="Krasevec N."/>
            <person name="Kubicek C.P."/>
            <person name="Liu B."/>
            <person name="Maccabe A."/>
            <person name="Meyer V."/>
            <person name="Mirabito P."/>
            <person name="Miskei M."/>
            <person name="Mos M."/>
            <person name="Mullins J."/>
            <person name="Nelson D.R."/>
            <person name="Nielsen J."/>
            <person name="Oakley B.R."/>
            <person name="Osmani S.A."/>
            <person name="Pakula T."/>
            <person name="Paszewski A."/>
            <person name="Paulsen I."/>
            <person name="Pilsyk S."/>
            <person name="Pocsi I."/>
            <person name="Punt P.J."/>
            <person name="Ram A.F."/>
            <person name="Ren Q."/>
            <person name="Robellet X."/>
            <person name="Robson G."/>
            <person name="Seiboth B."/>
            <person name="van Solingen P."/>
            <person name="Specht T."/>
            <person name="Sun J."/>
            <person name="Taheri-Talesh N."/>
            <person name="Takeshita N."/>
            <person name="Ussery D."/>
            <person name="vanKuyk P.A."/>
            <person name="Visser H."/>
            <person name="van de Vondervoort P.J."/>
            <person name="de Vries R.P."/>
            <person name="Walton J."/>
            <person name="Xiang X."/>
            <person name="Xiong Y."/>
            <person name="Zeng A.P."/>
            <person name="Brandt B.W."/>
            <person name="Cornell M.J."/>
            <person name="van den Hondel C.A."/>
            <person name="Visser J."/>
            <person name="Oliver S.G."/>
            <person name="Turner G."/>
        </authorList>
    </citation>
    <scope>GENOME REANNOTATION</scope>
    <source>
        <strain evidence="2">FGSC A4 / ATCC 38163 / CBS 112.46 / NRRL 194 / M139</strain>
    </source>
</reference>
<sequence length="103" mass="10810">MSGRDWAGAPDGAWTHAKYLAMSLYWPRTRAFQNKQGIGSGAVAVQHIGSGVLAGAAVRAAEEGSGQSFVQSDQVRSGQVRSGQIRLEVIVLKPSVLASSSKL</sequence>
<dbReference type="Proteomes" id="UP000000560">
    <property type="component" value="Chromosome V"/>
</dbReference>
<dbReference type="AlphaFoldDB" id="Q5B1V8"/>
<accession>Q5B1V8</accession>
<accession>C8VGE7</accession>
<dbReference type="RefSeq" id="XP_663076.1">
    <property type="nucleotide sequence ID" value="XM_657984.1"/>
</dbReference>
<protein>
    <submittedName>
        <fullName evidence="1">Uncharacterized protein</fullName>
    </submittedName>
</protein>
<organism evidence="1 2">
    <name type="scientific">Emericella nidulans (strain FGSC A4 / ATCC 38163 / CBS 112.46 / NRRL 194 / M139)</name>
    <name type="common">Aspergillus nidulans</name>
    <dbReference type="NCBI Taxonomy" id="227321"/>
    <lineage>
        <taxon>Eukaryota</taxon>
        <taxon>Fungi</taxon>
        <taxon>Dikarya</taxon>
        <taxon>Ascomycota</taxon>
        <taxon>Pezizomycotina</taxon>
        <taxon>Eurotiomycetes</taxon>
        <taxon>Eurotiomycetidae</taxon>
        <taxon>Eurotiales</taxon>
        <taxon>Aspergillaceae</taxon>
        <taxon>Aspergillus</taxon>
        <taxon>Aspergillus subgen. Nidulantes</taxon>
    </lineage>
</organism>
<dbReference type="InParanoid" id="Q5B1V8"/>